<dbReference type="Pfam" id="PF07510">
    <property type="entry name" value="GmrSD_C"/>
    <property type="match status" value="1"/>
</dbReference>
<dbReference type="RefSeq" id="WP_005290668.1">
    <property type="nucleotide sequence ID" value="NZ_CM000961.1"/>
</dbReference>
<dbReference type="HOGENOM" id="CLU_043034_1_1_11"/>
<reference evidence="2" key="1">
    <citation type="submission" date="2010-06" db="EMBL/GenBank/DDBJ databases">
        <authorList>
            <person name="Muzny D."/>
            <person name="Qin X."/>
            <person name="Buhay C."/>
            <person name="Dugan-Rocha S."/>
            <person name="Ding Y."/>
            <person name="Chen G."/>
            <person name="Hawes A."/>
            <person name="Holder M."/>
            <person name="Jhangiani S."/>
            <person name="Johnson A."/>
            <person name="Khan Z."/>
            <person name="Li Z."/>
            <person name="Liu W."/>
            <person name="Liu X."/>
            <person name="Perez L."/>
            <person name="Shen H."/>
            <person name="Wang Q."/>
            <person name="Watt J."/>
            <person name="Xi L."/>
            <person name="Xin Y."/>
            <person name="Zhou J."/>
            <person name="Deng J."/>
            <person name="Jiang H."/>
            <person name="Liu Y."/>
            <person name="Qu J."/>
            <person name="Song X.-Z."/>
            <person name="Zhang L."/>
            <person name="Villasana D."/>
            <person name="Johnson A."/>
            <person name="Liu J."/>
            <person name="Liyanage D."/>
            <person name="Lorensuhewa L."/>
            <person name="Robinson T."/>
            <person name="Song A."/>
            <person name="Song B.-B."/>
            <person name="Dinh H."/>
            <person name="Thornton R."/>
            <person name="Coyle M."/>
            <person name="Francisco L."/>
            <person name="Jackson L."/>
            <person name="Javaid M."/>
            <person name="Korchina V."/>
            <person name="Kovar C."/>
            <person name="Mata R."/>
            <person name="Mathew T."/>
            <person name="Ngo R."/>
            <person name="Nguyen L."/>
            <person name="Nguyen N."/>
            <person name="Okwuonu G."/>
            <person name="Ongeri F."/>
            <person name="Pham C."/>
            <person name="Simmons D."/>
            <person name="Wilczek-Boney K."/>
            <person name="Hale W."/>
            <person name="Jakkamsetti A."/>
            <person name="Pham P."/>
            <person name="Ruth R."/>
            <person name="San Lucas F."/>
            <person name="Warren J."/>
            <person name="Zhang J."/>
            <person name="Zhao Z."/>
            <person name="Zhou C."/>
            <person name="Zhu D."/>
            <person name="Lee S."/>
            <person name="Bess C."/>
            <person name="Blankenburg K."/>
            <person name="Forbes L."/>
            <person name="Fu Q."/>
            <person name="Gubbala S."/>
            <person name="Hirani K."/>
            <person name="Jayaseelan J.C."/>
            <person name="Lara F."/>
            <person name="Munidasa M."/>
            <person name="Palculict T."/>
            <person name="Patil S."/>
            <person name="Pu L.-L."/>
            <person name="Saada N."/>
            <person name="Tang L."/>
            <person name="Weissenberger G."/>
            <person name="Zhu Y."/>
            <person name="Hemphill L."/>
            <person name="Shang Y."/>
            <person name="Youmans B."/>
            <person name="Ayvaz T."/>
            <person name="Ross M."/>
            <person name="Santibanez J."/>
            <person name="Aqrawi P."/>
            <person name="Gross S."/>
            <person name="Joshi V."/>
            <person name="Fowler G."/>
            <person name="Nazareth L."/>
            <person name="Reid J."/>
            <person name="Worley K."/>
            <person name="Petrosino J."/>
            <person name="Highlander S."/>
            <person name="Gibbs R."/>
        </authorList>
    </citation>
    <scope>NUCLEOTIDE SEQUENCE [LARGE SCALE GENOMIC DNA]</scope>
    <source>
        <strain evidence="2">ATCC 33030</strain>
    </source>
</reference>
<gene>
    <name evidence="2" type="ORF">HMPREF0291_11882</name>
</gene>
<proteinExistence type="predicted"/>
<dbReference type="InterPro" id="IPR011089">
    <property type="entry name" value="GmrSD_C"/>
</dbReference>
<evidence type="ECO:0000313" key="2">
    <source>
        <dbReference type="EMBL" id="EFK54225.1"/>
    </source>
</evidence>
<dbReference type="eggNOG" id="COG3513">
    <property type="taxonomic scope" value="Bacteria"/>
</dbReference>
<dbReference type="STRING" id="585529.HMPREF0291_11882"/>
<accession>D7WDJ4</accession>
<protein>
    <recommendedName>
        <fullName evidence="1">GmrSD restriction endonucleases C-terminal domain-containing protein</fullName>
    </recommendedName>
</protein>
<dbReference type="OrthoDB" id="5196645at2"/>
<keyword evidence="3" id="KW-1185">Reference proteome</keyword>
<dbReference type="EMBL" id="ACLJ02000003">
    <property type="protein sequence ID" value="EFK54225.1"/>
    <property type="molecule type" value="Genomic_DNA"/>
</dbReference>
<organism evidence="2 3">
    <name type="scientific">Corynebacterium genitalium ATCC 33030</name>
    <dbReference type="NCBI Taxonomy" id="585529"/>
    <lineage>
        <taxon>Bacteria</taxon>
        <taxon>Bacillati</taxon>
        <taxon>Actinomycetota</taxon>
        <taxon>Actinomycetes</taxon>
        <taxon>Mycobacteriales</taxon>
        <taxon>Corynebacteriaceae</taxon>
        <taxon>Corynebacterium</taxon>
    </lineage>
</organism>
<name>D7WDJ4_9CORY</name>
<feature type="domain" description="GmrSD restriction endonucleases C-terminal" evidence="1">
    <location>
        <begin position="100"/>
        <end position="152"/>
    </location>
</feature>
<dbReference type="Proteomes" id="UP000004208">
    <property type="component" value="Unassembled WGS sequence"/>
</dbReference>
<dbReference type="AlphaFoldDB" id="D7WDJ4"/>
<comment type="caution">
    <text evidence="2">The sequence shown here is derived from an EMBL/GenBank/DDBJ whole genome shotgun (WGS) entry which is preliminary data.</text>
</comment>
<sequence length="213" mass="23607">MPWFRFYLAMLIAATVAVVPFPTPRSLIDAPSTPSPRPTILGYDRAADFGDWGMQPTGCTTREAVMADAWDVDSCRTPYRQWAPSDTVPFTDPYTGAPLDPADVEIDHIFPLRAAWDMGAHAWPAEKRVAFANDPINLVVTSSKANQAKSDMLPSEWVPDNRRVRCAYGERLAAIARGYELPLPRADLRAIRRHCSGLQGLVSNVEMPVHSVE</sequence>
<evidence type="ECO:0000259" key="1">
    <source>
        <dbReference type="Pfam" id="PF07510"/>
    </source>
</evidence>
<dbReference type="Gene3D" id="1.10.30.50">
    <property type="match status" value="1"/>
</dbReference>
<evidence type="ECO:0000313" key="3">
    <source>
        <dbReference type="Proteomes" id="UP000004208"/>
    </source>
</evidence>